<comment type="subcellular location">
    <subcellularLocation>
        <location evidence="1">Cell membrane</location>
        <topology evidence="1">Multi-pass membrane protein</topology>
    </subcellularLocation>
</comment>
<evidence type="ECO:0000256" key="1">
    <source>
        <dbReference type="ARBA" id="ARBA00004651"/>
    </source>
</evidence>
<evidence type="ECO:0000313" key="9">
    <source>
        <dbReference type="EMBL" id="MBP2184720.1"/>
    </source>
</evidence>
<reference evidence="9 10" key="1">
    <citation type="submission" date="2021-03" db="EMBL/GenBank/DDBJ databases">
        <title>Sequencing the genomes of 1000 actinobacteria strains.</title>
        <authorList>
            <person name="Klenk H.-P."/>
        </authorList>
    </citation>
    <scope>NUCLEOTIDE SEQUENCE [LARGE SCALE GENOMIC DNA]</scope>
    <source>
        <strain evidence="9 10">DSM 45510</strain>
    </source>
</reference>
<evidence type="ECO:0000313" key="10">
    <source>
        <dbReference type="Proteomes" id="UP000741013"/>
    </source>
</evidence>
<dbReference type="InterPro" id="IPR010290">
    <property type="entry name" value="TM_effector"/>
</dbReference>
<feature type="transmembrane region" description="Helical" evidence="7">
    <location>
        <begin position="82"/>
        <end position="106"/>
    </location>
</feature>
<keyword evidence="5 7" id="KW-1133">Transmembrane helix</keyword>
<dbReference type="InterPro" id="IPR020846">
    <property type="entry name" value="MFS_dom"/>
</dbReference>
<feature type="transmembrane region" description="Helical" evidence="7">
    <location>
        <begin position="349"/>
        <end position="369"/>
    </location>
</feature>
<feature type="transmembrane region" description="Helical" evidence="7">
    <location>
        <begin position="308"/>
        <end position="328"/>
    </location>
</feature>
<organism evidence="9 10">
    <name type="scientific">Amycolatopsis magusensis</name>
    <dbReference type="NCBI Taxonomy" id="882444"/>
    <lineage>
        <taxon>Bacteria</taxon>
        <taxon>Bacillati</taxon>
        <taxon>Actinomycetota</taxon>
        <taxon>Actinomycetes</taxon>
        <taxon>Pseudonocardiales</taxon>
        <taxon>Pseudonocardiaceae</taxon>
        <taxon>Amycolatopsis</taxon>
    </lineage>
</organism>
<feature type="transmembrane region" description="Helical" evidence="7">
    <location>
        <begin position="218"/>
        <end position="242"/>
    </location>
</feature>
<keyword evidence="2" id="KW-0813">Transport</keyword>
<evidence type="ECO:0000256" key="4">
    <source>
        <dbReference type="ARBA" id="ARBA00022692"/>
    </source>
</evidence>
<dbReference type="EMBL" id="JAGGMS010000001">
    <property type="protein sequence ID" value="MBP2184720.1"/>
    <property type="molecule type" value="Genomic_DNA"/>
</dbReference>
<keyword evidence="10" id="KW-1185">Reference proteome</keyword>
<dbReference type="Gene3D" id="1.20.1250.20">
    <property type="entry name" value="MFS general substrate transporter like domains"/>
    <property type="match status" value="1"/>
</dbReference>
<dbReference type="PANTHER" id="PTHR23513:SF6">
    <property type="entry name" value="MAJOR FACILITATOR SUPERFAMILY ASSOCIATED DOMAIN-CONTAINING PROTEIN"/>
    <property type="match status" value="1"/>
</dbReference>
<keyword evidence="4 7" id="KW-0812">Transmembrane</keyword>
<dbReference type="InterPro" id="IPR036259">
    <property type="entry name" value="MFS_trans_sf"/>
</dbReference>
<accession>A0ABS4PZ66</accession>
<name>A0ABS4PZ66_9PSEU</name>
<feature type="transmembrane region" description="Helical" evidence="7">
    <location>
        <begin position="42"/>
        <end position="61"/>
    </location>
</feature>
<sequence>MVALGGAYWRLWISSALSNLADGVFKVGLPLVAVSLTRSPTLIAGLTLALTLPWLLFALPAGALADRLDRRRAMIGANSARAVLLAALALTISLDVGSIWVLYAIAFAVGTTETIYDTCAQSILPQLVGREQLPRANGRLFAAELTANEFAGPPLAGFLVAAGAFAAFATPAGLWVAAIGALLLVRGSFRLPRERPATLRADIAEGLRFVLRDPVLRTIAVMVGVFNFADKAVFAVLVLYAVGPGSAMGLSEQAFGFLLTAIAAGGLVGSLAAEWAERVLGRRWTLGLGYTASAVMLGFPAVTTNPFLIGAAFLLGGIGTMMVNVVLVSLRQQLAPARLLGRVNSVHRLLSWGTMPLGAVAGGLLAHWLGLPATFAVMGVLSLLLLPGLRVVTARPQVVAVK</sequence>
<keyword evidence="3" id="KW-1003">Cell membrane</keyword>
<dbReference type="SUPFAM" id="SSF103473">
    <property type="entry name" value="MFS general substrate transporter"/>
    <property type="match status" value="1"/>
</dbReference>
<dbReference type="CDD" id="cd06173">
    <property type="entry name" value="MFS_MefA_like"/>
    <property type="match status" value="1"/>
</dbReference>
<gene>
    <name evidence="9" type="ORF">JOM49_006246</name>
</gene>
<keyword evidence="6 7" id="KW-0472">Membrane</keyword>
<evidence type="ECO:0000259" key="8">
    <source>
        <dbReference type="PROSITE" id="PS50850"/>
    </source>
</evidence>
<feature type="transmembrane region" description="Helical" evidence="7">
    <location>
        <begin position="375"/>
        <end position="393"/>
    </location>
</feature>
<dbReference type="PANTHER" id="PTHR23513">
    <property type="entry name" value="INTEGRAL MEMBRANE EFFLUX PROTEIN-RELATED"/>
    <property type="match status" value="1"/>
</dbReference>
<feature type="transmembrane region" description="Helical" evidence="7">
    <location>
        <begin position="155"/>
        <end position="185"/>
    </location>
</feature>
<feature type="transmembrane region" description="Helical" evidence="7">
    <location>
        <begin position="254"/>
        <end position="272"/>
    </location>
</feature>
<evidence type="ECO:0000256" key="7">
    <source>
        <dbReference type="SAM" id="Phobius"/>
    </source>
</evidence>
<proteinExistence type="predicted"/>
<dbReference type="RefSeq" id="WP_209667696.1">
    <property type="nucleotide sequence ID" value="NZ_JAGGMS010000001.1"/>
</dbReference>
<evidence type="ECO:0000256" key="3">
    <source>
        <dbReference type="ARBA" id="ARBA00022475"/>
    </source>
</evidence>
<dbReference type="Pfam" id="PF05977">
    <property type="entry name" value="MFS_3"/>
    <property type="match status" value="1"/>
</dbReference>
<dbReference type="PROSITE" id="PS50850">
    <property type="entry name" value="MFS"/>
    <property type="match status" value="1"/>
</dbReference>
<evidence type="ECO:0000256" key="2">
    <source>
        <dbReference type="ARBA" id="ARBA00022448"/>
    </source>
</evidence>
<feature type="transmembrane region" description="Helical" evidence="7">
    <location>
        <begin position="284"/>
        <end position="302"/>
    </location>
</feature>
<dbReference type="Proteomes" id="UP000741013">
    <property type="component" value="Unassembled WGS sequence"/>
</dbReference>
<protein>
    <submittedName>
        <fullName evidence="9">MFS family permease</fullName>
    </submittedName>
</protein>
<evidence type="ECO:0000256" key="6">
    <source>
        <dbReference type="ARBA" id="ARBA00023136"/>
    </source>
</evidence>
<evidence type="ECO:0000256" key="5">
    <source>
        <dbReference type="ARBA" id="ARBA00022989"/>
    </source>
</evidence>
<feature type="domain" description="Major facilitator superfamily (MFS) profile" evidence="8">
    <location>
        <begin position="7"/>
        <end position="397"/>
    </location>
</feature>
<comment type="caution">
    <text evidence="9">The sequence shown here is derived from an EMBL/GenBank/DDBJ whole genome shotgun (WGS) entry which is preliminary data.</text>
</comment>